<name>A0AAV8SAK7_9ROSI</name>
<dbReference type="PANTHER" id="PTHR39104:SF1">
    <property type="entry name" value="AMINO ACID-LIGASE"/>
    <property type="match status" value="1"/>
</dbReference>
<protein>
    <submittedName>
        <fullName evidence="1">Uncharacterized protein</fullName>
    </submittedName>
</protein>
<keyword evidence="2" id="KW-1185">Reference proteome</keyword>
<sequence length="238" mass="26614">MSDSVKPRTVRLWCPSMSNKVVTWVAWDDQKLDLGSIARAFGLDPSTLKLNGHFLSRGLDLVSSSVTWRSLLNFFSAKGLPTGENHKAALVIHGRLCKLLTKRTQDPQDNGCAINRRIESQGNDVSGRLPLREADLITNKKLKESNSGFVDYRVTGFSSVGLKRKKLMEDINLLKKLKINETSLDSESGKKCHSTIIPGRQFRCSYTGSGSSMKRVREDEALLAAPCKKMKWDFQNII</sequence>
<gene>
    <name evidence="1" type="ORF">K2173_018632</name>
</gene>
<organism evidence="1 2">
    <name type="scientific">Erythroxylum novogranatense</name>
    <dbReference type="NCBI Taxonomy" id="1862640"/>
    <lineage>
        <taxon>Eukaryota</taxon>
        <taxon>Viridiplantae</taxon>
        <taxon>Streptophyta</taxon>
        <taxon>Embryophyta</taxon>
        <taxon>Tracheophyta</taxon>
        <taxon>Spermatophyta</taxon>
        <taxon>Magnoliopsida</taxon>
        <taxon>eudicotyledons</taxon>
        <taxon>Gunneridae</taxon>
        <taxon>Pentapetalae</taxon>
        <taxon>rosids</taxon>
        <taxon>fabids</taxon>
        <taxon>Malpighiales</taxon>
        <taxon>Erythroxylaceae</taxon>
        <taxon>Erythroxylum</taxon>
    </lineage>
</organism>
<accession>A0AAV8SAK7</accession>
<dbReference type="AlphaFoldDB" id="A0AAV8SAK7"/>
<proteinExistence type="predicted"/>
<dbReference type="EMBL" id="JAIWQS010000012">
    <property type="protein sequence ID" value="KAJ8749162.1"/>
    <property type="molecule type" value="Genomic_DNA"/>
</dbReference>
<reference evidence="1 2" key="1">
    <citation type="submission" date="2021-09" db="EMBL/GenBank/DDBJ databases">
        <title>Genomic insights and catalytic innovation underlie evolution of tropane alkaloids biosynthesis.</title>
        <authorList>
            <person name="Wang Y.-J."/>
            <person name="Tian T."/>
            <person name="Huang J.-P."/>
            <person name="Huang S.-X."/>
        </authorList>
    </citation>
    <scope>NUCLEOTIDE SEQUENCE [LARGE SCALE GENOMIC DNA]</scope>
    <source>
        <strain evidence="1">KIB-2018</strain>
        <tissue evidence="1">Leaf</tissue>
    </source>
</reference>
<evidence type="ECO:0000313" key="2">
    <source>
        <dbReference type="Proteomes" id="UP001159364"/>
    </source>
</evidence>
<comment type="caution">
    <text evidence="1">The sequence shown here is derived from an EMBL/GenBank/DDBJ whole genome shotgun (WGS) entry which is preliminary data.</text>
</comment>
<dbReference type="PANTHER" id="PTHR39104">
    <property type="entry name" value="AMINO ACID-LIGASE"/>
    <property type="match status" value="1"/>
</dbReference>
<dbReference type="Proteomes" id="UP001159364">
    <property type="component" value="Linkage Group LG12"/>
</dbReference>
<evidence type="ECO:0000313" key="1">
    <source>
        <dbReference type="EMBL" id="KAJ8749162.1"/>
    </source>
</evidence>